<evidence type="ECO:0000256" key="3">
    <source>
        <dbReference type="ARBA" id="ARBA00022598"/>
    </source>
</evidence>
<dbReference type="PANTHER" id="PTHR38761">
    <property type="entry name" value="GLUTAMATE--CYSTEINE LIGASE"/>
    <property type="match status" value="1"/>
</dbReference>
<evidence type="ECO:0000256" key="9">
    <source>
        <dbReference type="RuleBase" id="RU004391"/>
    </source>
</evidence>
<dbReference type="InterPro" id="IPR007370">
    <property type="entry name" value="Glu_cys_ligase"/>
</dbReference>
<keyword evidence="12" id="KW-1185">Reference proteome</keyword>
<dbReference type="SUPFAM" id="SSF55931">
    <property type="entry name" value="Glutamine synthetase/guanido kinase"/>
    <property type="match status" value="1"/>
</dbReference>
<protein>
    <recommendedName>
        <fullName evidence="8">Glutamate--cysteine ligase</fullName>
        <ecNumber evidence="8">6.3.2.2</ecNumber>
    </recommendedName>
    <alternativeName>
        <fullName evidence="8">Gamma-ECS</fullName>
        <shortName evidence="8">GCS</shortName>
    </alternativeName>
    <alternativeName>
        <fullName evidence="8">Gamma-glutamylcysteine synthetase</fullName>
    </alternativeName>
</protein>
<evidence type="ECO:0000259" key="10">
    <source>
        <dbReference type="Pfam" id="PF04262"/>
    </source>
</evidence>
<evidence type="ECO:0000256" key="5">
    <source>
        <dbReference type="ARBA" id="ARBA00022741"/>
    </source>
</evidence>
<dbReference type="Proteomes" id="UP001163739">
    <property type="component" value="Chromosome"/>
</dbReference>
<dbReference type="EMBL" id="CP100390">
    <property type="protein sequence ID" value="UZE96520.1"/>
    <property type="molecule type" value="Genomic_DNA"/>
</dbReference>
<comment type="pathway">
    <text evidence="1 8 9">Sulfur metabolism; glutathione biosynthesis; glutathione from L-cysteine and L-glutamate: step 1/2.</text>
</comment>
<evidence type="ECO:0000313" key="12">
    <source>
        <dbReference type="Proteomes" id="UP001163739"/>
    </source>
</evidence>
<feature type="domain" description="Glutamate--cysteine ligase" evidence="10">
    <location>
        <begin position="11"/>
        <end position="381"/>
    </location>
</feature>
<evidence type="ECO:0000256" key="8">
    <source>
        <dbReference type="HAMAP-Rule" id="MF_00578"/>
    </source>
</evidence>
<dbReference type="HAMAP" id="MF_00578">
    <property type="entry name" value="Glu_cys_ligase"/>
    <property type="match status" value="1"/>
</dbReference>
<keyword evidence="3 8" id="KW-0436">Ligase</keyword>
<dbReference type="Gene3D" id="3.30.590.20">
    <property type="match status" value="1"/>
</dbReference>
<comment type="catalytic activity">
    <reaction evidence="7 8 9">
        <text>L-cysteine + L-glutamate + ATP = gamma-L-glutamyl-L-cysteine + ADP + phosphate + H(+)</text>
        <dbReference type="Rhea" id="RHEA:13285"/>
        <dbReference type="ChEBI" id="CHEBI:15378"/>
        <dbReference type="ChEBI" id="CHEBI:29985"/>
        <dbReference type="ChEBI" id="CHEBI:30616"/>
        <dbReference type="ChEBI" id="CHEBI:35235"/>
        <dbReference type="ChEBI" id="CHEBI:43474"/>
        <dbReference type="ChEBI" id="CHEBI:58173"/>
        <dbReference type="ChEBI" id="CHEBI:456216"/>
        <dbReference type="EC" id="6.3.2.2"/>
    </reaction>
</comment>
<dbReference type="Pfam" id="PF04262">
    <property type="entry name" value="Glu_cys_ligase"/>
    <property type="match status" value="1"/>
</dbReference>
<dbReference type="GO" id="GO:0004357">
    <property type="term" value="F:glutamate-cysteine ligase activity"/>
    <property type="evidence" value="ECO:0007669"/>
    <property type="project" value="UniProtKB-EC"/>
</dbReference>
<dbReference type="InterPro" id="IPR014746">
    <property type="entry name" value="Gln_synth/guanido_kin_cat_dom"/>
</dbReference>
<sequence>MINALEARLELLSESAQRELLNISHGIEKEGLRADSSHFISQTNHPKVLGHTLTHPQITTDYSEALMELITPVSQGIDALMKDLGDVHHFVQKNLGDEVLWSGSMPCKIDGNESIRIAEFGDSNLGKLKHVYRKGLDVRYGRVMQSIAGLHYNFSLPDAFWKEWQVVLGDKQTLQDFKSEQYFSLIRNFRRHSWLLMYLFGASPAVDQSFLSGIRHPLQPFDEKGTWFLPYATSLRMGDLGYQSSAQSSLAICFNSLSNFTHTLEEAIHKPYPAYELIGTQKDGEYIQLNTNILQIENEYYSAIRPKRNAGSGEKPIHALKARGVEYIEVRCLDLNPYLPLGINAQQARFMDAFLVYCLVSDSPVVSEAECQALDWNFETVVNRGREPGLKLKTADGEAPLNDIGLNLLDKIERVGAMFDEVYAKSSDAGAQDKALSSSKYQSAITEQRHKINQPELTPSANILSVMRSESLSWLEIVGELSFKHQQASQSQSDSASITEKYSAMARESFLKEQQLKAADLSGFSEYMTQYLS</sequence>
<reference evidence="11" key="1">
    <citation type="submission" date="2022-06" db="EMBL/GenBank/DDBJ databases">
        <title>Alkalimarinus sp. nov., isolated from gut of a Alitta virens.</title>
        <authorList>
            <person name="Yang A.I."/>
            <person name="Shin N.-R."/>
        </authorList>
    </citation>
    <scope>NUCLEOTIDE SEQUENCE</scope>
    <source>
        <strain evidence="11">A2M4</strain>
    </source>
</reference>
<dbReference type="EC" id="6.3.2.2" evidence="8"/>
<dbReference type="RefSeq" id="WP_265048005.1">
    <property type="nucleotide sequence ID" value="NZ_CP100390.1"/>
</dbReference>
<evidence type="ECO:0000256" key="1">
    <source>
        <dbReference type="ARBA" id="ARBA00005006"/>
    </source>
</evidence>
<evidence type="ECO:0000256" key="7">
    <source>
        <dbReference type="ARBA" id="ARBA00048819"/>
    </source>
</evidence>
<keyword evidence="4 8" id="KW-0317">Glutathione biosynthesis</keyword>
<dbReference type="InterPro" id="IPR006334">
    <property type="entry name" value="Glut_cys_ligase"/>
</dbReference>
<dbReference type="PANTHER" id="PTHR38761:SF1">
    <property type="entry name" value="GLUTAMATE--CYSTEINE LIGASE"/>
    <property type="match status" value="1"/>
</dbReference>
<organism evidence="11 12">
    <name type="scientific">Alkalimarinus alittae</name>
    <dbReference type="NCBI Taxonomy" id="2961619"/>
    <lineage>
        <taxon>Bacteria</taxon>
        <taxon>Pseudomonadati</taxon>
        <taxon>Pseudomonadota</taxon>
        <taxon>Gammaproteobacteria</taxon>
        <taxon>Alteromonadales</taxon>
        <taxon>Alteromonadaceae</taxon>
        <taxon>Alkalimarinus</taxon>
    </lineage>
</organism>
<evidence type="ECO:0000256" key="2">
    <source>
        <dbReference type="ARBA" id="ARBA00008772"/>
    </source>
</evidence>
<keyword evidence="6 8" id="KW-0067">ATP-binding</keyword>
<proteinExistence type="inferred from homology"/>
<evidence type="ECO:0000256" key="4">
    <source>
        <dbReference type="ARBA" id="ARBA00022684"/>
    </source>
</evidence>
<comment type="similarity">
    <text evidence="2 8">Belongs to the glutamate--cysteine ligase type 1 family. Type 1 subfamily.</text>
</comment>
<name>A0ABY6N3A6_9ALTE</name>
<keyword evidence="5 8" id="KW-0547">Nucleotide-binding</keyword>
<accession>A0ABY6N3A6</accession>
<dbReference type="NCBIfam" id="TIGR01434">
    <property type="entry name" value="glu_cys_ligase"/>
    <property type="match status" value="1"/>
</dbReference>
<evidence type="ECO:0000313" key="11">
    <source>
        <dbReference type="EMBL" id="UZE96520.1"/>
    </source>
</evidence>
<evidence type="ECO:0000256" key="6">
    <source>
        <dbReference type="ARBA" id="ARBA00022840"/>
    </source>
</evidence>
<gene>
    <name evidence="8 11" type="primary">gshA</name>
    <name evidence="11" type="ORF">NKI27_01865</name>
</gene>